<dbReference type="Proteomes" id="UP000053424">
    <property type="component" value="Unassembled WGS sequence"/>
</dbReference>
<dbReference type="OrthoDB" id="3269380at2759"/>
<evidence type="ECO:0000313" key="1">
    <source>
        <dbReference type="EMBL" id="KIM40747.1"/>
    </source>
</evidence>
<dbReference type="HOGENOM" id="CLU_1704438_0_0_1"/>
<dbReference type="EMBL" id="KN831782">
    <property type="protein sequence ID" value="KIM40747.1"/>
    <property type="molecule type" value="Genomic_DNA"/>
</dbReference>
<name>A0A0C2YI67_HEBCY</name>
<sequence>MSGAADCLSLIDVARSLHMLKNIIQPRTGASTIFVDPSTMMRPATPAAAVDLNIDRITSLERTVCSNFACCGAQLPDLHALLEHFEEACRRPRTKRETRLSPRRPAIGPVAPHSIGGDVPSVVAVVFDVPIVAFIALDALLISAIVPLRSLVAH</sequence>
<evidence type="ECO:0000313" key="2">
    <source>
        <dbReference type="Proteomes" id="UP000053424"/>
    </source>
</evidence>
<organism evidence="1 2">
    <name type="scientific">Hebeloma cylindrosporum</name>
    <dbReference type="NCBI Taxonomy" id="76867"/>
    <lineage>
        <taxon>Eukaryota</taxon>
        <taxon>Fungi</taxon>
        <taxon>Dikarya</taxon>
        <taxon>Basidiomycota</taxon>
        <taxon>Agaricomycotina</taxon>
        <taxon>Agaricomycetes</taxon>
        <taxon>Agaricomycetidae</taxon>
        <taxon>Agaricales</taxon>
        <taxon>Agaricineae</taxon>
        <taxon>Hymenogastraceae</taxon>
        <taxon>Hebeloma</taxon>
    </lineage>
</organism>
<reference evidence="1 2" key="1">
    <citation type="submission" date="2014-04" db="EMBL/GenBank/DDBJ databases">
        <authorList>
            <consortium name="DOE Joint Genome Institute"/>
            <person name="Kuo A."/>
            <person name="Gay G."/>
            <person name="Dore J."/>
            <person name="Kohler A."/>
            <person name="Nagy L.G."/>
            <person name="Floudas D."/>
            <person name="Copeland A."/>
            <person name="Barry K.W."/>
            <person name="Cichocki N."/>
            <person name="Veneault-Fourrey C."/>
            <person name="LaButti K."/>
            <person name="Lindquist E.A."/>
            <person name="Lipzen A."/>
            <person name="Lundell T."/>
            <person name="Morin E."/>
            <person name="Murat C."/>
            <person name="Sun H."/>
            <person name="Tunlid A."/>
            <person name="Henrissat B."/>
            <person name="Grigoriev I.V."/>
            <person name="Hibbett D.S."/>
            <person name="Martin F."/>
            <person name="Nordberg H.P."/>
            <person name="Cantor M.N."/>
            <person name="Hua S.X."/>
        </authorList>
    </citation>
    <scope>NUCLEOTIDE SEQUENCE [LARGE SCALE GENOMIC DNA]</scope>
    <source>
        <strain evidence="2">h7</strain>
    </source>
</reference>
<accession>A0A0C2YI67</accession>
<reference evidence="2" key="2">
    <citation type="submission" date="2015-01" db="EMBL/GenBank/DDBJ databases">
        <title>Evolutionary Origins and Diversification of the Mycorrhizal Mutualists.</title>
        <authorList>
            <consortium name="DOE Joint Genome Institute"/>
            <consortium name="Mycorrhizal Genomics Consortium"/>
            <person name="Kohler A."/>
            <person name="Kuo A."/>
            <person name="Nagy L.G."/>
            <person name="Floudas D."/>
            <person name="Copeland A."/>
            <person name="Barry K.W."/>
            <person name="Cichocki N."/>
            <person name="Veneault-Fourrey C."/>
            <person name="LaButti K."/>
            <person name="Lindquist E.A."/>
            <person name="Lipzen A."/>
            <person name="Lundell T."/>
            <person name="Morin E."/>
            <person name="Murat C."/>
            <person name="Riley R."/>
            <person name="Ohm R."/>
            <person name="Sun H."/>
            <person name="Tunlid A."/>
            <person name="Henrissat B."/>
            <person name="Grigoriev I.V."/>
            <person name="Hibbett D.S."/>
            <person name="Martin F."/>
        </authorList>
    </citation>
    <scope>NUCLEOTIDE SEQUENCE [LARGE SCALE GENOMIC DNA]</scope>
    <source>
        <strain evidence="2">h7</strain>
    </source>
</reference>
<gene>
    <name evidence="1" type="ORF">M413DRAFT_167243</name>
</gene>
<keyword evidence="2" id="KW-1185">Reference proteome</keyword>
<protein>
    <submittedName>
        <fullName evidence="1">Uncharacterized protein</fullName>
    </submittedName>
</protein>
<proteinExistence type="predicted"/>
<dbReference type="AlphaFoldDB" id="A0A0C2YI67"/>